<keyword evidence="2" id="KW-0521">NADP</keyword>
<dbReference type="PRINTS" id="PR00080">
    <property type="entry name" value="SDRFAMILY"/>
</dbReference>
<dbReference type="InterPro" id="IPR045313">
    <property type="entry name" value="CBR1-like"/>
</dbReference>
<keyword evidence="3" id="KW-0560">Oxidoreductase</keyword>
<evidence type="ECO:0000313" key="6">
    <source>
        <dbReference type="Proteomes" id="UP000533598"/>
    </source>
</evidence>
<evidence type="ECO:0000256" key="1">
    <source>
        <dbReference type="ARBA" id="ARBA00006484"/>
    </source>
</evidence>
<evidence type="ECO:0000313" key="5">
    <source>
        <dbReference type="EMBL" id="MBB4676196.1"/>
    </source>
</evidence>
<dbReference type="PANTHER" id="PTHR43490">
    <property type="entry name" value="(+)-NEOMENTHOL DEHYDROGENASE"/>
    <property type="match status" value="1"/>
</dbReference>
<dbReference type="PRINTS" id="PR00081">
    <property type="entry name" value="GDHRDH"/>
</dbReference>
<dbReference type="SUPFAM" id="SSF51735">
    <property type="entry name" value="NAD(P)-binding Rossmann-fold domains"/>
    <property type="match status" value="1"/>
</dbReference>
<dbReference type="PROSITE" id="PS00061">
    <property type="entry name" value="ADH_SHORT"/>
    <property type="match status" value="1"/>
</dbReference>
<accession>A0A7W7C813</accession>
<reference evidence="5 6" key="1">
    <citation type="submission" date="2020-08" db="EMBL/GenBank/DDBJ databases">
        <title>Sequencing the genomes of 1000 actinobacteria strains.</title>
        <authorList>
            <person name="Klenk H.-P."/>
        </authorList>
    </citation>
    <scope>NUCLEOTIDE SEQUENCE [LARGE SCALE GENOMIC DNA]</scope>
    <source>
        <strain evidence="5 6">DSM 44230</strain>
    </source>
</reference>
<evidence type="ECO:0000256" key="2">
    <source>
        <dbReference type="ARBA" id="ARBA00022857"/>
    </source>
</evidence>
<sequence>MNNEVALVTGANKGIGKEIARGLAAAGLTVYLGARDLERGEQAARELSGDVRVLRLEVTDEAGVRAAVDRIEAETGRLDVLVNNAGVALDWDAGPDLATAEALRRTFEVNVFGVVAVTRACLPLLRKAPLGRVVNVSSPLGSLSLLSDPDHPIAQRHLLAYSSAKAALNAITLLYANALRPDGVLVDAASPGLVATDLNTDSPFPRGERTPAEGAEVPLRLALLGADGPTGQFWGEDGPIPW</sequence>
<dbReference type="Gene3D" id="3.40.50.720">
    <property type="entry name" value="NAD(P)-binding Rossmann-like Domain"/>
    <property type="match status" value="1"/>
</dbReference>
<dbReference type="Proteomes" id="UP000533598">
    <property type="component" value="Unassembled WGS sequence"/>
</dbReference>
<dbReference type="InterPro" id="IPR002347">
    <property type="entry name" value="SDR_fam"/>
</dbReference>
<proteinExistence type="inferred from homology"/>
<dbReference type="AlphaFoldDB" id="A0A7W7C813"/>
<comment type="similarity">
    <text evidence="1 4">Belongs to the short-chain dehydrogenases/reductases (SDR) family.</text>
</comment>
<protein>
    <submittedName>
        <fullName evidence="5">NAD(P)-dependent dehydrogenase (Short-subunit alcohol dehydrogenase family)</fullName>
    </submittedName>
</protein>
<dbReference type="EMBL" id="JACHMH010000001">
    <property type="protein sequence ID" value="MBB4676196.1"/>
    <property type="molecule type" value="Genomic_DNA"/>
</dbReference>
<gene>
    <name evidence="5" type="ORF">HNR67_002314</name>
</gene>
<keyword evidence="6" id="KW-1185">Reference proteome</keyword>
<evidence type="ECO:0000256" key="4">
    <source>
        <dbReference type="RuleBase" id="RU000363"/>
    </source>
</evidence>
<organism evidence="5 6">
    <name type="scientific">Crossiella cryophila</name>
    <dbReference type="NCBI Taxonomy" id="43355"/>
    <lineage>
        <taxon>Bacteria</taxon>
        <taxon>Bacillati</taxon>
        <taxon>Actinomycetota</taxon>
        <taxon>Actinomycetes</taxon>
        <taxon>Pseudonocardiales</taxon>
        <taxon>Pseudonocardiaceae</taxon>
        <taxon>Crossiella</taxon>
    </lineage>
</organism>
<dbReference type="PANTHER" id="PTHR43490:SF99">
    <property type="entry name" value="SHORT-CHAIN DEHYDROGENASE_REDUCTASE"/>
    <property type="match status" value="1"/>
</dbReference>
<dbReference type="Pfam" id="PF00106">
    <property type="entry name" value="adh_short"/>
    <property type="match status" value="1"/>
</dbReference>
<dbReference type="InterPro" id="IPR020904">
    <property type="entry name" value="Sc_DH/Rdtase_CS"/>
</dbReference>
<comment type="caution">
    <text evidence="5">The sequence shown here is derived from an EMBL/GenBank/DDBJ whole genome shotgun (WGS) entry which is preliminary data.</text>
</comment>
<name>A0A7W7C813_9PSEU</name>
<dbReference type="RefSeq" id="WP_185002051.1">
    <property type="nucleotide sequence ID" value="NZ_BAAAUI010000016.1"/>
</dbReference>
<dbReference type="InterPro" id="IPR036291">
    <property type="entry name" value="NAD(P)-bd_dom_sf"/>
</dbReference>
<dbReference type="CDD" id="cd05324">
    <property type="entry name" value="carb_red_PTCR-like_SDR_c"/>
    <property type="match status" value="1"/>
</dbReference>
<dbReference type="GO" id="GO:0016616">
    <property type="term" value="F:oxidoreductase activity, acting on the CH-OH group of donors, NAD or NADP as acceptor"/>
    <property type="evidence" value="ECO:0007669"/>
    <property type="project" value="InterPro"/>
</dbReference>
<evidence type="ECO:0000256" key="3">
    <source>
        <dbReference type="ARBA" id="ARBA00023002"/>
    </source>
</evidence>